<evidence type="ECO:0000313" key="3">
    <source>
        <dbReference type="Proteomes" id="UP001221898"/>
    </source>
</evidence>
<name>A0AAD7WWT7_9TELE</name>
<comment type="caution">
    <text evidence="2">The sequence shown here is derived from an EMBL/GenBank/DDBJ whole genome shotgun (WGS) entry which is preliminary data.</text>
</comment>
<evidence type="ECO:0000313" key="2">
    <source>
        <dbReference type="EMBL" id="KAJ8411945.1"/>
    </source>
</evidence>
<protein>
    <submittedName>
        <fullName evidence="2">Uncharacterized protein</fullName>
    </submittedName>
</protein>
<feature type="region of interest" description="Disordered" evidence="1">
    <location>
        <begin position="68"/>
        <end position="98"/>
    </location>
</feature>
<gene>
    <name evidence="2" type="ORF">AAFF_G00142120</name>
</gene>
<organism evidence="2 3">
    <name type="scientific">Aldrovandia affinis</name>
    <dbReference type="NCBI Taxonomy" id="143900"/>
    <lineage>
        <taxon>Eukaryota</taxon>
        <taxon>Metazoa</taxon>
        <taxon>Chordata</taxon>
        <taxon>Craniata</taxon>
        <taxon>Vertebrata</taxon>
        <taxon>Euteleostomi</taxon>
        <taxon>Actinopterygii</taxon>
        <taxon>Neopterygii</taxon>
        <taxon>Teleostei</taxon>
        <taxon>Notacanthiformes</taxon>
        <taxon>Halosauridae</taxon>
        <taxon>Aldrovandia</taxon>
    </lineage>
</organism>
<accession>A0AAD7WWT7</accession>
<keyword evidence="3" id="KW-1185">Reference proteome</keyword>
<feature type="compositionally biased region" description="Basic and acidic residues" evidence="1">
    <location>
        <begin position="1"/>
        <end position="12"/>
    </location>
</feature>
<reference evidence="2" key="1">
    <citation type="journal article" date="2023" name="Science">
        <title>Genome structures resolve the early diversification of teleost fishes.</title>
        <authorList>
            <person name="Parey E."/>
            <person name="Louis A."/>
            <person name="Montfort J."/>
            <person name="Bouchez O."/>
            <person name="Roques C."/>
            <person name="Iampietro C."/>
            <person name="Lluch J."/>
            <person name="Castinel A."/>
            <person name="Donnadieu C."/>
            <person name="Desvignes T."/>
            <person name="Floi Bucao C."/>
            <person name="Jouanno E."/>
            <person name="Wen M."/>
            <person name="Mejri S."/>
            <person name="Dirks R."/>
            <person name="Jansen H."/>
            <person name="Henkel C."/>
            <person name="Chen W.J."/>
            <person name="Zahm M."/>
            <person name="Cabau C."/>
            <person name="Klopp C."/>
            <person name="Thompson A.W."/>
            <person name="Robinson-Rechavi M."/>
            <person name="Braasch I."/>
            <person name="Lecointre G."/>
            <person name="Bobe J."/>
            <person name="Postlethwait J.H."/>
            <person name="Berthelot C."/>
            <person name="Roest Crollius H."/>
            <person name="Guiguen Y."/>
        </authorList>
    </citation>
    <scope>NUCLEOTIDE SEQUENCE</scope>
    <source>
        <strain evidence="2">NC1722</strain>
    </source>
</reference>
<dbReference type="EMBL" id="JAINUG010000020">
    <property type="protein sequence ID" value="KAJ8411945.1"/>
    <property type="molecule type" value="Genomic_DNA"/>
</dbReference>
<evidence type="ECO:0000256" key="1">
    <source>
        <dbReference type="SAM" id="MobiDB-lite"/>
    </source>
</evidence>
<dbReference type="Proteomes" id="UP001221898">
    <property type="component" value="Unassembled WGS sequence"/>
</dbReference>
<dbReference type="AlphaFoldDB" id="A0AAD7WWT7"/>
<sequence length="140" mass="15208">MLESKEKEKEPVALDLMPDPPPYPDDRNPFRAGQYSLTGRKEGVVELVGGVKFEPLVGKVKVVVNSGDSDIPCEGRRRSKPSSEPVLTAYSPLRDKGREMSGLYPDLAEEIGLASGGTGSEADWQEYARVQLRETGSAAD</sequence>
<proteinExistence type="predicted"/>
<feature type="region of interest" description="Disordered" evidence="1">
    <location>
        <begin position="1"/>
        <end position="33"/>
    </location>
</feature>